<dbReference type="Pfam" id="PF01638">
    <property type="entry name" value="HxlR"/>
    <property type="match status" value="1"/>
</dbReference>
<evidence type="ECO:0000256" key="2">
    <source>
        <dbReference type="ARBA" id="ARBA00023125"/>
    </source>
</evidence>
<reference evidence="5 6" key="1">
    <citation type="submission" date="2018-02" db="EMBL/GenBank/DDBJ databases">
        <title>Comparative genomes isolates from brazilian mangrove.</title>
        <authorList>
            <person name="Araujo J.E."/>
            <person name="Taketani R.G."/>
            <person name="Silva M.C.P."/>
            <person name="Loureco M.V."/>
            <person name="Andreote F.D."/>
        </authorList>
    </citation>
    <scope>NUCLEOTIDE SEQUENCE [LARGE SCALE GENOMIC DNA]</scope>
    <source>
        <strain evidence="5 6">NAP PRIS-MGV</strain>
    </source>
</reference>
<dbReference type="OrthoDB" id="9791143at2"/>
<organism evidence="5 6">
    <name type="scientific">Blastopirellula marina</name>
    <dbReference type="NCBI Taxonomy" id="124"/>
    <lineage>
        <taxon>Bacteria</taxon>
        <taxon>Pseudomonadati</taxon>
        <taxon>Planctomycetota</taxon>
        <taxon>Planctomycetia</taxon>
        <taxon>Pirellulales</taxon>
        <taxon>Pirellulaceae</taxon>
        <taxon>Blastopirellula</taxon>
    </lineage>
</organism>
<keyword evidence="1" id="KW-0805">Transcription regulation</keyword>
<dbReference type="PANTHER" id="PTHR33204">
    <property type="entry name" value="TRANSCRIPTIONAL REGULATOR, MARR FAMILY"/>
    <property type="match status" value="1"/>
</dbReference>
<dbReference type="AlphaFoldDB" id="A0A2S8G941"/>
<dbReference type="EMBL" id="PUIB01000007">
    <property type="protein sequence ID" value="PQO40943.1"/>
    <property type="molecule type" value="Genomic_DNA"/>
</dbReference>
<dbReference type="Proteomes" id="UP000239388">
    <property type="component" value="Unassembled WGS sequence"/>
</dbReference>
<dbReference type="PROSITE" id="PS51118">
    <property type="entry name" value="HTH_HXLR"/>
    <property type="match status" value="1"/>
</dbReference>
<accession>A0A2S8G941</accession>
<dbReference type="RefSeq" id="WP_105352179.1">
    <property type="nucleotide sequence ID" value="NZ_PUIB01000007.1"/>
</dbReference>
<keyword evidence="3" id="KW-0804">Transcription</keyword>
<evidence type="ECO:0000256" key="3">
    <source>
        <dbReference type="ARBA" id="ARBA00023163"/>
    </source>
</evidence>
<evidence type="ECO:0000313" key="6">
    <source>
        <dbReference type="Proteomes" id="UP000239388"/>
    </source>
</evidence>
<dbReference type="PANTHER" id="PTHR33204:SF39">
    <property type="entry name" value="TRANSCRIPTIONAL REGULATORY PROTEIN"/>
    <property type="match status" value="1"/>
</dbReference>
<feature type="domain" description="HTH hxlR-type" evidence="4">
    <location>
        <begin position="17"/>
        <end position="116"/>
    </location>
</feature>
<evidence type="ECO:0000256" key="1">
    <source>
        <dbReference type="ARBA" id="ARBA00023015"/>
    </source>
</evidence>
<dbReference type="InterPro" id="IPR036388">
    <property type="entry name" value="WH-like_DNA-bd_sf"/>
</dbReference>
<protein>
    <submittedName>
        <fullName evidence="5">Transcriptional regulator</fullName>
    </submittedName>
</protein>
<evidence type="ECO:0000313" key="5">
    <source>
        <dbReference type="EMBL" id="PQO40943.1"/>
    </source>
</evidence>
<comment type="caution">
    <text evidence="5">The sequence shown here is derived from an EMBL/GenBank/DDBJ whole genome shotgun (WGS) entry which is preliminary data.</text>
</comment>
<gene>
    <name evidence="5" type="ORF">C5Y98_05015</name>
</gene>
<dbReference type="GO" id="GO:0003677">
    <property type="term" value="F:DNA binding"/>
    <property type="evidence" value="ECO:0007669"/>
    <property type="project" value="UniProtKB-KW"/>
</dbReference>
<dbReference type="InterPro" id="IPR002577">
    <property type="entry name" value="HTH_HxlR"/>
</dbReference>
<dbReference type="Gene3D" id="1.10.10.10">
    <property type="entry name" value="Winged helix-like DNA-binding domain superfamily/Winged helix DNA-binding domain"/>
    <property type="match status" value="1"/>
</dbReference>
<sequence length="128" mass="14499">MESQLNEVGHSVVSDGCKFVRQILARIGDKWTVLIVMQLSAGPRRFNELRKQIGGVSQRMLTRSLRALERDGLITRTVFATNPPSVEYQLTELGRSLEDPIQRLGQWAVGNRDAIESAREKYDAENEE</sequence>
<keyword evidence="2" id="KW-0238">DNA-binding</keyword>
<evidence type="ECO:0000259" key="4">
    <source>
        <dbReference type="PROSITE" id="PS51118"/>
    </source>
</evidence>
<dbReference type="InterPro" id="IPR036390">
    <property type="entry name" value="WH_DNA-bd_sf"/>
</dbReference>
<dbReference type="SUPFAM" id="SSF46785">
    <property type="entry name" value="Winged helix' DNA-binding domain"/>
    <property type="match status" value="1"/>
</dbReference>
<name>A0A2S8G941_9BACT</name>
<proteinExistence type="predicted"/>